<keyword evidence="5" id="KW-0175">Coiled coil</keyword>
<dbReference type="InterPro" id="IPR003661">
    <property type="entry name" value="HisK_dim/P_dom"/>
</dbReference>
<dbReference type="InterPro" id="IPR036097">
    <property type="entry name" value="HisK_dim/P_sf"/>
</dbReference>
<dbReference type="InterPro" id="IPR013655">
    <property type="entry name" value="PAS_fold_3"/>
</dbReference>
<dbReference type="SUPFAM" id="SSF47384">
    <property type="entry name" value="Homodimeric domain of signal transducing histidine kinase"/>
    <property type="match status" value="1"/>
</dbReference>
<dbReference type="PANTHER" id="PTHR43547">
    <property type="entry name" value="TWO-COMPONENT HISTIDINE KINASE"/>
    <property type="match status" value="1"/>
</dbReference>
<name>A0ABT3ZRZ3_9BURK</name>
<dbReference type="SUPFAM" id="SSF55785">
    <property type="entry name" value="PYP-like sensor domain (PAS domain)"/>
    <property type="match status" value="2"/>
</dbReference>
<dbReference type="InterPro" id="IPR003594">
    <property type="entry name" value="HATPase_dom"/>
</dbReference>
<dbReference type="SUPFAM" id="SSF52172">
    <property type="entry name" value="CheY-like"/>
    <property type="match status" value="1"/>
</dbReference>
<dbReference type="SMART" id="SM00086">
    <property type="entry name" value="PAC"/>
    <property type="match status" value="2"/>
</dbReference>
<dbReference type="Proteomes" id="UP001082899">
    <property type="component" value="Unassembled WGS sequence"/>
</dbReference>
<dbReference type="PRINTS" id="PR00344">
    <property type="entry name" value="BCTRLSENSOR"/>
</dbReference>
<dbReference type="SMART" id="SM00091">
    <property type="entry name" value="PAS"/>
    <property type="match status" value="2"/>
</dbReference>
<dbReference type="Pfam" id="PF02518">
    <property type="entry name" value="HATPase_c"/>
    <property type="match status" value="1"/>
</dbReference>
<accession>A0ABT3ZRZ3</accession>
<evidence type="ECO:0000259" key="6">
    <source>
        <dbReference type="PROSITE" id="PS50109"/>
    </source>
</evidence>
<dbReference type="SMART" id="SM00388">
    <property type="entry name" value="HisKA"/>
    <property type="match status" value="1"/>
</dbReference>
<evidence type="ECO:0000256" key="1">
    <source>
        <dbReference type="ARBA" id="ARBA00000085"/>
    </source>
</evidence>
<proteinExistence type="predicted"/>
<dbReference type="InterPro" id="IPR013767">
    <property type="entry name" value="PAS_fold"/>
</dbReference>
<dbReference type="PROSITE" id="PS50113">
    <property type="entry name" value="PAC"/>
    <property type="match status" value="1"/>
</dbReference>
<dbReference type="SMART" id="SM00387">
    <property type="entry name" value="HATPase_c"/>
    <property type="match status" value="1"/>
</dbReference>
<dbReference type="Gene3D" id="3.30.450.20">
    <property type="entry name" value="PAS domain"/>
    <property type="match status" value="2"/>
</dbReference>
<comment type="catalytic activity">
    <reaction evidence="1">
        <text>ATP + protein L-histidine = ADP + protein N-phospho-L-histidine.</text>
        <dbReference type="EC" id="2.7.13.3"/>
    </reaction>
</comment>
<evidence type="ECO:0000256" key="5">
    <source>
        <dbReference type="SAM" id="Coils"/>
    </source>
</evidence>
<dbReference type="InterPro" id="IPR000014">
    <property type="entry name" value="PAS"/>
</dbReference>
<feature type="domain" description="Histidine kinase" evidence="6">
    <location>
        <begin position="299"/>
        <end position="517"/>
    </location>
</feature>
<dbReference type="InterPro" id="IPR005467">
    <property type="entry name" value="His_kinase_dom"/>
</dbReference>
<dbReference type="Pfam" id="PF00989">
    <property type="entry name" value="PAS"/>
    <property type="match status" value="1"/>
</dbReference>
<reference evidence="10" key="1">
    <citation type="submission" date="2022-11" db="EMBL/GenBank/DDBJ databases">
        <title>Robbsia betulipollinis sp. nov., isolated from pollen of birch (Betula pendula).</title>
        <authorList>
            <person name="Shi H."/>
            <person name="Ambika Manirajan B."/>
            <person name="Ratering S."/>
            <person name="Geissler-Plaum R."/>
            <person name="Schnell S."/>
        </authorList>
    </citation>
    <scope>NUCLEOTIDE SEQUENCE</scope>
    <source>
        <strain evidence="10">Bb-Pol-6</strain>
    </source>
</reference>
<dbReference type="Gene3D" id="3.40.50.2300">
    <property type="match status" value="1"/>
</dbReference>
<feature type="domain" description="PAS" evidence="8">
    <location>
        <begin position="7"/>
        <end position="59"/>
    </location>
</feature>
<dbReference type="PANTHER" id="PTHR43547:SF2">
    <property type="entry name" value="HYBRID SIGNAL TRANSDUCTION HISTIDINE KINASE C"/>
    <property type="match status" value="1"/>
</dbReference>
<evidence type="ECO:0000313" key="11">
    <source>
        <dbReference type="Proteomes" id="UP001082899"/>
    </source>
</evidence>
<feature type="coiled-coil region" evidence="5">
    <location>
        <begin position="272"/>
        <end position="299"/>
    </location>
</feature>
<dbReference type="InterPro" id="IPR004358">
    <property type="entry name" value="Sig_transdc_His_kin-like_C"/>
</dbReference>
<dbReference type="Gene3D" id="1.10.287.130">
    <property type="match status" value="1"/>
</dbReference>
<feature type="modified residue" description="4-aspartylphosphate" evidence="4">
    <location>
        <position position="588"/>
    </location>
</feature>
<dbReference type="InterPro" id="IPR001789">
    <property type="entry name" value="Sig_transdc_resp-reg_receiver"/>
</dbReference>
<evidence type="ECO:0000259" key="8">
    <source>
        <dbReference type="PROSITE" id="PS50112"/>
    </source>
</evidence>
<dbReference type="CDD" id="cd00130">
    <property type="entry name" value="PAS"/>
    <property type="match status" value="2"/>
</dbReference>
<organism evidence="10 11">
    <name type="scientific">Robbsia betulipollinis</name>
    <dbReference type="NCBI Taxonomy" id="2981849"/>
    <lineage>
        <taxon>Bacteria</taxon>
        <taxon>Pseudomonadati</taxon>
        <taxon>Pseudomonadota</taxon>
        <taxon>Betaproteobacteria</taxon>
        <taxon>Burkholderiales</taxon>
        <taxon>Burkholderiaceae</taxon>
        <taxon>Robbsia</taxon>
    </lineage>
</organism>
<dbReference type="Pfam" id="PF00072">
    <property type="entry name" value="Response_reg"/>
    <property type="match status" value="1"/>
</dbReference>
<dbReference type="SMART" id="SM00448">
    <property type="entry name" value="REC"/>
    <property type="match status" value="1"/>
</dbReference>
<dbReference type="PROSITE" id="PS50109">
    <property type="entry name" value="HIS_KIN"/>
    <property type="match status" value="1"/>
</dbReference>
<feature type="domain" description="PAC" evidence="9">
    <location>
        <begin position="229"/>
        <end position="281"/>
    </location>
</feature>
<dbReference type="NCBIfam" id="TIGR00229">
    <property type="entry name" value="sensory_box"/>
    <property type="match status" value="2"/>
</dbReference>
<dbReference type="Pfam" id="PF08447">
    <property type="entry name" value="PAS_3"/>
    <property type="match status" value="1"/>
</dbReference>
<evidence type="ECO:0000256" key="4">
    <source>
        <dbReference type="PROSITE-ProRule" id="PRU00169"/>
    </source>
</evidence>
<dbReference type="InterPro" id="IPR001610">
    <property type="entry name" value="PAC"/>
</dbReference>
<feature type="domain" description="PAS" evidence="8">
    <location>
        <begin position="154"/>
        <end position="226"/>
    </location>
</feature>
<dbReference type="PROSITE" id="PS50110">
    <property type="entry name" value="RESPONSE_REGULATORY"/>
    <property type="match status" value="1"/>
</dbReference>
<feature type="domain" description="Response regulatory" evidence="7">
    <location>
        <begin position="539"/>
        <end position="655"/>
    </location>
</feature>
<keyword evidence="3 4" id="KW-0597">Phosphoprotein</keyword>
<sequence length="661" mass="73224">MDTLPAALPPYAQMIEHAPCGLLVTTTRGLIVRANATFSRWLGYEAGEIIAQRRLQDFLTLAGRAFHQTHWAPLLEIQRSVAEVKLDVMHRDGRLVPMLINATRRRYGEGEFDELAVMVVTERHRYESELLLARKHAETALDARLVAQRALEENRDVLSLALRGARMGVWSRDLTTQEITWSRELEELIGLSDGRFQASVAAFYARVHDDDREMVRQAVERALTQRADYTVEFRLLHGDGQWRWMEGRGRALYDADGQALSLHGLFIDISARKQGEALLTQLNRQLSDADRRKDEFLATLAHELRNPLAPMRNVLELLRQKEFSDPQVLWSREVFERQLQHMTHLVDDLLEVSRITQGKLELRKQPVELASVMSAAVETSRPLMLAGAHQLVVQFPNAPIVLDADPTRLSQMLQNLLNNAAKYTPAGGLVTLSAERVGDEAVISVRDSGIGIAQEHLTSIFEMFSQLSPALDRAQGGLGIGLSLVRALTELHGGQVSADSDGDGRGSLFTVRLPVCDVPVPPAAPESGLLPLASRDGRRILIVDDNEDAALSLSMVLESGNQEVRTAFTGLSGLHAAETFRADVVILDIGLPDINGYEVARRIRATGWGKRLLLIALTGWGQEQDKRDAAAAGFDHHFTKPVDFHGLLTVLAAHAGRPAAR</sequence>
<dbReference type="InterPro" id="IPR035965">
    <property type="entry name" value="PAS-like_dom_sf"/>
</dbReference>
<dbReference type="Gene3D" id="2.10.70.100">
    <property type="match status" value="1"/>
</dbReference>
<dbReference type="InterPro" id="IPR036890">
    <property type="entry name" value="HATPase_C_sf"/>
</dbReference>
<protein>
    <recommendedName>
        <fullName evidence="2">histidine kinase</fullName>
        <ecNumber evidence="2">2.7.13.3</ecNumber>
    </recommendedName>
</protein>
<dbReference type="CDD" id="cd17580">
    <property type="entry name" value="REC_2_DhkD-like"/>
    <property type="match status" value="1"/>
</dbReference>
<evidence type="ECO:0000259" key="7">
    <source>
        <dbReference type="PROSITE" id="PS50110"/>
    </source>
</evidence>
<dbReference type="InterPro" id="IPR011006">
    <property type="entry name" value="CheY-like_superfamily"/>
</dbReference>
<dbReference type="SUPFAM" id="SSF55874">
    <property type="entry name" value="ATPase domain of HSP90 chaperone/DNA topoisomerase II/histidine kinase"/>
    <property type="match status" value="1"/>
</dbReference>
<dbReference type="InterPro" id="IPR000700">
    <property type="entry name" value="PAS-assoc_C"/>
</dbReference>
<dbReference type="EC" id="2.7.13.3" evidence="2"/>
<comment type="caution">
    <text evidence="10">The sequence shown here is derived from an EMBL/GenBank/DDBJ whole genome shotgun (WGS) entry which is preliminary data.</text>
</comment>
<dbReference type="PROSITE" id="PS50112">
    <property type="entry name" value="PAS"/>
    <property type="match status" value="2"/>
</dbReference>
<evidence type="ECO:0000259" key="9">
    <source>
        <dbReference type="PROSITE" id="PS50113"/>
    </source>
</evidence>
<dbReference type="CDD" id="cd00082">
    <property type="entry name" value="HisKA"/>
    <property type="match status" value="1"/>
</dbReference>
<dbReference type="Pfam" id="PF00512">
    <property type="entry name" value="HisKA"/>
    <property type="match status" value="1"/>
</dbReference>
<dbReference type="Gene3D" id="3.30.565.10">
    <property type="entry name" value="Histidine kinase-like ATPase, C-terminal domain"/>
    <property type="match status" value="1"/>
</dbReference>
<gene>
    <name evidence="10" type="ORF">OVY01_19040</name>
</gene>
<keyword evidence="11" id="KW-1185">Reference proteome</keyword>
<dbReference type="EMBL" id="JAPMXC010000010">
    <property type="protein sequence ID" value="MCY0389247.1"/>
    <property type="molecule type" value="Genomic_DNA"/>
</dbReference>
<evidence type="ECO:0000256" key="3">
    <source>
        <dbReference type="ARBA" id="ARBA00022553"/>
    </source>
</evidence>
<dbReference type="RefSeq" id="WP_267849147.1">
    <property type="nucleotide sequence ID" value="NZ_JAPMXC010000010.1"/>
</dbReference>
<evidence type="ECO:0000256" key="2">
    <source>
        <dbReference type="ARBA" id="ARBA00012438"/>
    </source>
</evidence>
<evidence type="ECO:0000313" key="10">
    <source>
        <dbReference type="EMBL" id="MCY0389247.1"/>
    </source>
</evidence>